<dbReference type="Gene3D" id="3.10.129.10">
    <property type="entry name" value="Hotdog Thioesterase"/>
    <property type="match status" value="1"/>
</dbReference>
<dbReference type="SUPFAM" id="SSF51735">
    <property type="entry name" value="NAD(P)-binding Rossmann-fold domains"/>
    <property type="match status" value="1"/>
</dbReference>
<dbReference type="InterPro" id="IPR057326">
    <property type="entry name" value="KR_dom"/>
</dbReference>
<keyword evidence="7" id="KW-0576">Peroxisome</keyword>
<dbReference type="GO" id="GO:0018812">
    <property type="term" value="F:3-hydroxyacyl-CoA dehydratase activity"/>
    <property type="evidence" value="ECO:0007669"/>
    <property type="project" value="UniProtKB-ARBA"/>
</dbReference>
<dbReference type="FunFam" id="3.40.50.720:FF:000185">
    <property type="entry name" value="peroxisomal multifunctional enzyme type 2"/>
    <property type="match status" value="1"/>
</dbReference>
<keyword evidence="6" id="KW-0443">Lipid metabolism</keyword>
<dbReference type="Gene3D" id="1.10.287.4290">
    <property type="match status" value="1"/>
</dbReference>
<evidence type="ECO:0000313" key="12">
    <source>
        <dbReference type="EMBL" id="KAK2153487.1"/>
    </source>
</evidence>
<name>A0AAD9N1A6_9ANNE</name>
<dbReference type="PROSITE" id="PS00061">
    <property type="entry name" value="ADH_SHORT"/>
    <property type="match status" value="1"/>
</dbReference>
<dbReference type="InterPro" id="IPR002347">
    <property type="entry name" value="SDR_fam"/>
</dbReference>
<evidence type="ECO:0000256" key="3">
    <source>
        <dbReference type="ARBA" id="ARBA00006484"/>
    </source>
</evidence>
<gene>
    <name evidence="12" type="ORF">LSH36_295g03037</name>
</gene>
<keyword evidence="8" id="KW-0456">Lyase</keyword>
<dbReference type="Pfam" id="PF22622">
    <property type="entry name" value="MFE-2_hydrat-2_N"/>
    <property type="match status" value="1"/>
</dbReference>
<dbReference type="Gene3D" id="3.40.50.720">
    <property type="entry name" value="NAD(P)-binding Rossmann-like Domain"/>
    <property type="match status" value="1"/>
</dbReference>
<dbReference type="InterPro" id="IPR051687">
    <property type="entry name" value="Peroxisomal_Beta-Oxidation"/>
</dbReference>
<dbReference type="PANTHER" id="PTHR45024:SF2">
    <property type="entry name" value="SCP2 DOMAIN-CONTAINING PROTEIN"/>
    <property type="match status" value="1"/>
</dbReference>
<evidence type="ECO:0000256" key="5">
    <source>
        <dbReference type="ARBA" id="ARBA00023002"/>
    </source>
</evidence>
<evidence type="ECO:0000256" key="7">
    <source>
        <dbReference type="ARBA" id="ARBA00023140"/>
    </source>
</evidence>
<accession>A0AAD9N1A6</accession>
<proteinExistence type="inferred from homology"/>
<dbReference type="SMART" id="SM00822">
    <property type="entry name" value="PKS_KR"/>
    <property type="match status" value="1"/>
</dbReference>
<dbReference type="GO" id="GO:0016491">
    <property type="term" value="F:oxidoreductase activity"/>
    <property type="evidence" value="ECO:0007669"/>
    <property type="project" value="UniProtKB-KW"/>
</dbReference>
<comment type="caution">
    <text evidence="12">The sequence shown here is derived from an EMBL/GenBank/DDBJ whole genome shotgun (WGS) entry which is preliminary data.</text>
</comment>
<reference evidence="12" key="1">
    <citation type="journal article" date="2023" name="Mol. Biol. Evol.">
        <title>Third-Generation Sequencing Reveals the Adaptive Role of the Epigenome in Three Deep-Sea Polychaetes.</title>
        <authorList>
            <person name="Perez M."/>
            <person name="Aroh O."/>
            <person name="Sun Y."/>
            <person name="Lan Y."/>
            <person name="Juniper S.K."/>
            <person name="Young C.R."/>
            <person name="Angers B."/>
            <person name="Qian P.Y."/>
        </authorList>
    </citation>
    <scope>NUCLEOTIDE SEQUENCE</scope>
    <source>
        <strain evidence="12">P08H-3</strain>
    </source>
</reference>
<comment type="subcellular location">
    <subcellularLocation>
        <location evidence="1">Peroxisome</location>
    </subcellularLocation>
</comment>
<dbReference type="InterPro" id="IPR036291">
    <property type="entry name" value="NAD(P)-bd_dom_sf"/>
</dbReference>
<evidence type="ECO:0000256" key="8">
    <source>
        <dbReference type="ARBA" id="ARBA00023239"/>
    </source>
</evidence>
<evidence type="ECO:0000256" key="9">
    <source>
        <dbReference type="ARBA" id="ARBA00073497"/>
    </source>
</evidence>
<dbReference type="EMBL" id="JAODUP010000295">
    <property type="protein sequence ID" value="KAK2153487.1"/>
    <property type="molecule type" value="Genomic_DNA"/>
</dbReference>
<dbReference type="Pfam" id="PF00106">
    <property type="entry name" value="adh_short"/>
    <property type="match status" value="1"/>
</dbReference>
<evidence type="ECO:0000256" key="2">
    <source>
        <dbReference type="ARBA" id="ARBA00005005"/>
    </source>
</evidence>
<feature type="compositionally biased region" description="Basic and acidic residues" evidence="10">
    <location>
        <begin position="472"/>
        <end position="485"/>
    </location>
</feature>
<dbReference type="SUPFAM" id="SSF54637">
    <property type="entry name" value="Thioesterase/thiol ester dehydrase-isomerase"/>
    <property type="match status" value="2"/>
</dbReference>
<evidence type="ECO:0000256" key="6">
    <source>
        <dbReference type="ARBA" id="ARBA00023098"/>
    </source>
</evidence>
<dbReference type="InterPro" id="IPR029069">
    <property type="entry name" value="HotDog_dom_sf"/>
</dbReference>
<evidence type="ECO:0000256" key="4">
    <source>
        <dbReference type="ARBA" id="ARBA00022832"/>
    </source>
</evidence>
<dbReference type="InterPro" id="IPR020904">
    <property type="entry name" value="Sc_DH/Rdtase_CS"/>
</dbReference>
<dbReference type="InterPro" id="IPR054357">
    <property type="entry name" value="MFE-2_N"/>
</dbReference>
<dbReference type="PRINTS" id="PR00080">
    <property type="entry name" value="SDRFAMILY"/>
</dbReference>
<sequence>MVGELRFDGKVVVVTGAGAGLGRNYALAFGERGAKVVVNDLGGDMKGEGKSSTSADKVVEEIRRKGGEAVANYDSVEYGDKVIQTALDNYGKVDIVINNAGILRDRSFARISDLDWDLIQRVHLRGSFLVTRAAWQHMKKNKYGRIIMITSASGLYGNFGQANYSAAKMGVVGLANTLSIEGMKYNIHCNTVAPVAESRMTKNIMPEDILSALKPEFVAPVILWLCHESCNDSGGVFEVGGGHVAKVRLMKTAGAIIRSKNQGSTPEMVRDNWEKACDFRDFNVPANIAESTDVACKAYFSVEEGRNSIKPNPTSATTPEAAIGYSVSGFTFSYTPRDVMLYALGVGCSTQDKDYLKFLYENSEDFSTLPTYGSIVTMSAVTDLMGKGLPIQIDLTQLLHGEEYLEILKPLPIKSKLRSESRVADVLDKGRGAVLIFESYLYDESGEKVLYGQNTVYINNLGGYGGKRKSSVSKEPKSPPKRKPDATICEKTSIDQAAVYRLSGDYNPLHIDPSFSAMGGFDKPILHGLCSYGYSAKHILRQYCNSDTSKFKAIKGIQTDFIFQELSDKIKDRSYLVKKINAILFFKIMKDGKLVREWSKLAHIWHMCISMCVCVCVCVCVCEYIHHVIVFFSC</sequence>
<dbReference type="InterPro" id="IPR002539">
    <property type="entry name" value="MaoC-like_dom"/>
</dbReference>
<evidence type="ECO:0000259" key="11">
    <source>
        <dbReference type="SMART" id="SM00822"/>
    </source>
</evidence>
<keyword evidence="4" id="KW-0276">Fatty acid metabolism</keyword>
<dbReference type="GO" id="GO:0006631">
    <property type="term" value="P:fatty acid metabolic process"/>
    <property type="evidence" value="ECO:0007669"/>
    <property type="project" value="UniProtKB-KW"/>
</dbReference>
<evidence type="ECO:0000256" key="1">
    <source>
        <dbReference type="ARBA" id="ARBA00004275"/>
    </source>
</evidence>
<dbReference type="PRINTS" id="PR00081">
    <property type="entry name" value="GDHRDH"/>
</dbReference>
<dbReference type="AlphaFoldDB" id="A0AAD9N1A6"/>
<evidence type="ECO:0000313" key="13">
    <source>
        <dbReference type="Proteomes" id="UP001208570"/>
    </source>
</evidence>
<dbReference type="PANTHER" id="PTHR45024">
    <property type="entry name" value="DEHYDROGENASES, SHORT CHAIN"/>
    <property type="match status" value="1"/>
</dbReference>
<protein>
    <recommendedName>
        <fullName evidence="9">Peroxisomal multifunctional enzyme type 2</fullName>
    </recommendedName>
</protein>
<feature type="domain" description="Ketoreductase" evidence="11">
    <location>
        <begin position="10"/>
        <end position="184"/>
    </location>
</feature>
<comment type="pathway">
    <text evidence="2">Lipid metabolism; fatty acid beta-oxidation.</text>
</comment>
<feature type="region of interest" description="Disordered" evidence="10">
    <location>
        <begin position="466"/>
        <end position="486"/>
    </location>
</feature>
<dbReference type="Proteomes" id="UP001208570">
    <property type="component" value="Unassembled WGS sequence"/>
</dbReference>
<keyword evidence="5" id="KW-0560">Oxidoreductase</keyword>
<dbReference type="CDD" id="cd05353">
    <property type="entry name" value="hydroxyacyl-CoA-like_DH_SDR_c-like"/>
    <property type="match status" value="1"/>
</dbReference>
<keyword evidence="13" id="KW-1185">Reference proteome</keyword>
<dbReference type="Pfam" id="PF01575">
    <property type="entry name" value="MaoC_dehydratas"/>
    <property type="match status" value="1"/>
</dbReference>
<dbReference type="GO" id="GO:0005777">
    <property type="term" value="C:peroxisome"/>
    <property type="evidence" value="ECO:0007669"/>
    <property type="project" value="UniProtKB-SubCell"/>
</dbReference>
<comment type="similarity">
    <text evidence="3">Belongs to the short-chain dehydrogenases/reductases (SDR) family.</text>
</comment>
<evidence type="ECO:0000256" key="10">
    <source>
        <dbReference type="SAM" id="MobiDB-lite"/>
    </source>
</evidence>
<organism evidence="12 13">
    <name type="scientific">Paralvinella palmiformis</name>
    <dbReference type="NCBI Taxonomy" id="53620"/>
    <lineage>
        <taxon>Eukaryota</taxon>
        <taxon>Metazoa</taxon>
        <taxon>Spiralia</taxon>
        <taxon>Lophotrochozoa</taxon>
        <taxon>Annelida</taxon>
        <taxon>Polychaeta</taxon>
        <taxon>Sedentaria</taxon>
        <taxon>Canalipalpata</taxon>
        <taxon>Terebellida</taxon>
        <taxon>Terebelliformia</taxon>
        <taxon>Alvinellidae</taxon>
        <taxon>Paralvinella</taxon>
    </lineage>
</organism>